<dbReference type="SMART" id="SM00408">
    <property type="entry name" value="IGc2"/>
    <property type="match status" value="1"/>
</dbReference>
<dbReference type="SUPFAM" id="SSF48726">
    <property type="entry name" value="Immunoglobulin"/>
    <property type="match status" value="1"/>
</dbReference>
<reference evidence="6 7" key="1">
    <citation type="submission" date="2021-06" db="EMBL/GenBank/DDBJ databases">
        <authorList>
            <person name="Palmer J.M."/>
        </authorList>
    </citation>
    <scope>NUCLEOTIDE SEQUENCE [LARGE SCALE GENOMIC DNA]</scope>
    <source>
        <strain evidence="7">if_2019</strain>
        <tissue evidence="6">Muscle</tissue>
    </source>
</reference>
<evidence type="ECO:0000259" key="5">
    <source>
        <dbReference type="PROSITE" id="PS50835"/>
    </source>
</evidence>
<keyword evidence="4" id="KW-0965">Cell junction</keyword>
<evidence type="ECO:0000313" key="6">
    <source>
        <dbReference type="EMBL" id="MEQ2249574.1"/>
    </source>
</evidence>
<dbReference type="EMBL" id="JAHRIQ010085747">
    <property type="protein sequence ID" value="MEQ2249574.1"/>
    <property type="molecule type" value="Genomic_DNA"/>
</dbReference>
<dbReference type="PANTHER" id="PTHR44468">
    <property type="entry name" value="COXSACKIEVIRUS AND ADENOVIRUS RECEPTOR-RELATED"/>
    <property type="match status" value="1"/>
</dbReference>
<evidence type="ECO:0000256" key="1">
    <source>
        <dbReference type="ARBA" id="ARBA00004435"/>
    </source>
</evidence>
<evidence type="ECO:0000256" key="3">
    <source>
        <dbReference type="ARBA" id="ARBA00022427"/>
    </source>
</evidence>
<dbReference type="InterPro" id="IPR052307">
    <property type="entry name" value="EJ_Adhesion_Regulator"/>
</dbReference>
<gene>
    <name evidence="6" type="ORF">ILYODFUR_030803</name>
</gene>
<dbReference type="PROSITE" id="PS50835">
    <property type="entry name" value="IG_LIKE"/>
    <property type="match status" value="1"/>
</dbReference>
<dbReference type="SMART" id="SM00409">
    <property type="entry name" value="IG"/>
    <property type="match status" value="1"/>
</dbReference>
<evidence type="ECO:0000313" key="7">
    <source>
        <dbReference type="Proteomes" id="UP001482620"/>
    </source>
</evidence>
<dbReference type="InterPro" id="IPR013783">
    <property type="entry name" value="Ig-like_fold"/>
</dbReference>
<feature type="domain" description="Ig-like" evidence="5">
    <location>
        <begin position="5"/>
        <end position="98"/>
    </location>
</feature>
<evidence type="ECO:0000256" key="4">
    <source>
        <dbReference type="ARBA" id="ARBA00022949"/>
    </source>
</evidence>
<comment type="caution">
    <text evidence="6">The sequence shown here is derived from an EMBL/GenBank/DDBJ whole genome shotgun (WGS) entry which is preliminary data.</text>
</comment>
<sequence length="119" mass="13012">MQKLPSGILTAVKPSVPKCWLEGGELVGEAVSLHCHSSKGSSPLKYKWRRESKDPMPAAATQDSATGELRISNHTQSFAGIYLCEVNNAVGAERCRISLRANKCKRKTHTPTHTCIIHT</sequence>
<dbReference type="PANTHER" id="PTHR44468:SF1">
    <property type="entry name" value="V-SET AND IMMUNOGLOBULIN DOMAIN CONTAINING 8A ISOFORM 1"/>
    <property type="match status" value="1"/>
</dbReference>
<name>A0ABV0UWL8_9TELE</name>
<dbReference type="InterPro" id="IPR007110">
    <property type="entry name" value="Ig-like_dom"/>
</dbReference>
<dbReference type="InterPro" id="IPR003599">
    <property type="entry name" value="Ig_sub"/>
</dbReference>
<dbReference type="Gene3D" id="2.60.40.10">
    <property type="entry name" value="Immunoglobulins"/>
    <property type="match status" value="1"/>
</dbReference>
<evidence type="ECO:0000256" key="2">
    <source>
        <dbReference type="ARBA" id="ARBA00004536"/>
    </source>
</evidence>
<dbReference type="Pfam" id="PF13927">
    <property type="entry name" value="Ig_3"/>
    <property type="match status" value="1"/>
</dbReference>
<proteinExistence type="predicted"/>
<organism evidence="6 7">
    <name type="scientific">Ilyodon furcidens</name>
    <name type="common">goldbreast splitfin</name>
    <dbReference type="NCBI Taxonomy" id="33524"/>
    <lineage>
        <taxon>Eukaryota</taxon>
        <taxon>Metazoa</taxon>
        <taxon>Chordata</taxon>
        <taxon>Craniata</taxon>
        <taxon>Vertebrata</taxon>
        <taxon>Euteleostomi</taxon>
        <taxon>Actinopterygii</taxon>
        <taxon>Neopterygii</taxon>
        <taxon>Teleostei</taxon>
        <taxon>Neoteleostei</taxon>
        <taxon>Acanthomorphata</taxon>
        <taxon>Ovalentaria</taxon>
        <taxon>Atherinomorphae</taxon>
        <taxon>Cyprinodontiformes</taxon>
        <taxon>Goodeidae</taxon>
        <taxon>Ilyodon</taxon>
    </lineage>
</organism>
<keyword evidence="3" id="KW-0796">Tight junction</keyword>
<dbReference type="Proteomes" id="UP001482620">
    <property type="component" value="Unassembled WGS sequence"/>
</dbReference>
<comment type="subcellular location">
    <subcellularLocation>
        <location evidence="2">Cell junction</location>
        <location evidence="2">Adherens junction</location>
    </subcellularLocation>
    <subcellularLocation>
        <location evidence="1">Cell junction</location>
        <location evidence="1">Tight junction</location>
    </subcellularLocation>
</comment>
<keyword evidence="7" id="KW-1185">Reference proteome</keyword>
<accession>A0ABV0UWL8</accession>
<dbReference type="InterPro" id="IPR036179">
    <property type="entry name" value="Ig-like_dom_sf"/>
</dbReference>
<dbReference type="InterPro" id="IPR003598">
    <property type="entry name" value="Ig_sub2"/>
</dbReference>
<protein>
    <recommendedName>
        <fullName evidence="5">Ig-like domain-containing protein</fullName>
    </recommendedName>
</protein>